<accession>A0A6H0KJZ0</accession>
<evidence type="ECO:0000313" key="4">
    <source>
        <dbReference type="Proteomes" id="UP000501780"/>
    </source>
</evidence>
<evidence type="ECO:0000256" key="1">
    <source>
        <dbReference type="SAM" id="SignalP"/>
    </source>
</evidence>
<dbReference type="InterPro" id="IPR032271">
    <property type="entry name" value="DUF4987"/>
</dbReference>
<dbReference type="InterPro" id="IPR025396">
    <property type="entry name" value="DUF4302"/>
</dbReference>
<evidence type="ECO:0000313" key="3">
    <source>
        <dbReference type="EMBL" id="QIU93615.1"/>
    </source>
</evidence>
<dbReference type="PROSITE" id="PS51257">
    <property type="entry name" value="PROKAR_LIPOPROTEIN"/>
    <property type="match status" value="1"/>
</dbReference>
<keyword evidence="4" id="KW-1185">Reference proteome</keyword>
<dbReference type="Proteomes" id="UP000501780">
    <property type="component" value="Chromosome"/>
</dbReference>
<feature type="domain" description="DUF4987" evidence="2">
    <location>
        <begin position="260"/>
        <end position="393"/>
    </location>
</feature>
<evidence type="ECO:0000259" key="2">
    <source>
        <dbReference type="Pfam" id="PF16377"/>
    </source>
</evidence>
<dbReference type="EMBL" id="CP050831">
    <property type="protein sequence ID" value="QIU93615.1"/>
    <property type="molecule type" value="Genomic_DNA"/>
</dbReference>
<name>A0A6H0KJZ0_9BACE</name>
<sequence>MKYLYNFCIVLVLLAFASCSPEVDDVFSETASERINKAIEEDLKVLQGAPNGWMLEYYPSATKMYGGFTILLSFDEEGNAKAACDMFSADKVAQSMYAVKQSTGPTLTFDTYNEVFHLFSEPSNIFGIGDDGKGMEGDYEFLILECTADKVVLKGKKTGVKMLMTPLPEDKTWQRYLSEVQQVAKEAYLGMYDVQMGGETEYTVEQEYHRFVLTHEDGTQENLPFVYTADGIKFYEPVELGTTQMQNLAWDNSRQAYVSGDITMKAVKPAGYRLIDDLTGTYTFYYSSPVQTVTVTLERFDSGNPFALYLVMKGFEDYEFLIPYDSVYGRISILTQMLTSSVALLPWAIDPQTGSGNISTTNGVGLVGINGSNGLITFKDNGVWGEEVNSMIIFDLVAGQPLIRIPYITKMVKQ</sequence>
<dbReference type="KEGG" id="bfc:BacF7301_05385"/>
<dbReference type="RefSeq" id="WP_167960920.1">
    <property type="nucleotide sequence ID" value="NZ_CP050831.1"/>
</dbReference>
<dbReference type="Pfam" id="PF14135">
    <property type="entry name" value="DUF4302"/>
    <property type="match status" value="1"/>
</dbReference>
<feature type="signal peptide" evidence="1">
    <location>
        <begin position="1"/>
        <end position="17"/>
    </location>
</feature>
<feature type="chain" id="PRO_5026110964" evidence="1">
    <location>
        <begin position="18"/>
        <end position="414"/>
    </location>
</feature>
<protein>
    <submittedName>
        <fullName evidence="3">DUF4302 domain-containing protein</fullName>
    </submittedName>
</protein>
<keyword evidence="1" id="KW-0732">Signal</keyword>
<proteinExistence type="predicted"/>
<dbReference type="Pfam" id="PF16377">
    <property type="entry name" value="DUF4987"/>
    <property type="match status" value="1"/>
</dbReference>
<reference evidence="3 4" key="1">
    <citation type="submission" date="2020-03" db="EMBL/GenBank/DDBJ databases">
        <title>Genomic analysis of Bacteroides faecium CBA7301.</title>
        <authorList>
            <person name="Kim J."/>
            <person name="Roh S.W."/>
        </authorList>
    </citation>
    <scope>NUCLEOTIDE SEQUENCE [LARGE SCALE GENOMIC DNA]</scope>
    <source>
        <strain evidence="3 4">CBA7301</strain>
    </source>
</reference>
<dbReference type="AlphaFoldDB" id="A0A6H0KJZ0"/>
<organism evidence="3 4">
    <name type="scientific">Bacteroides faecium</name>
    <dbReference type="NCBI Taxonomy" id="2715212"/>
    <lineage>
        <taxon>Bacteria</taxon>
        <taxon>Pseudomonadati</taxon>
        <taxon>Bacteroidota</taxon>
        <taxon>Bacteroidia</taxon>
        <taxon>Bacteroidales</taxon>
        <taxon>Bacteroidaceae</taxon>
        <taxon>Bacteroides</taxon>
    </lineage>
</organism>
<gene>
    <name evidence="3" type="ORF">BacF7301_05385</name>
</gene>